<keyword evidence="5" id="KW-1185">Reference proteome</keyword>
<dbReference type="InterPro" id="IPR051257">
    <property type="entry name" value="Diverse_CBS-Domain"/>
</dbReference>
<dbReference type="PANTHER" id="PTHR43080:SF2">
    <property type="entry name" value="CBS DOMAIN-CONTAINING PROTEIN"/>
    <property type="match status" value="1"/>
</dbReference>
<name>A0A9P1NID3_BACAS</name>
<feature type="domain" description="CBS" evidence="3">
    <location>
        <begin position="79"/>
        <end position="136"/>
    </location>
</feature>
<proteinExistence type="predicted"/>
<evidence type="ECO:0000313" key="4">
    <source>
        <dbReference type="EMBL" id="CBI43896.1"/>
    </source>
</evidence>
<dbReference type="PROSITE" id="PS51371">
    <property type="entry name" value="CBS"/>
    <property type="match status" value="2"/>
</dbReference>
<dbReference type="KEGG" id="bao:BAMF_2770"/>
<evidence type="ECO:0000259" key="3">
    <source>
        <dbReference type="PROSITE" id="PS51371"/>
    </source>
</evidence>
<reference evidence="5" key="2">
    <citation type="journal article" date="2011" name="J. Biotechnol.">
        <title>Genome sequence of B. amyloliquefaciens type strain DSM7(T) reveals differences to plant-associated B. amyloliquefaciens FZB42.</title>
        <authorList>
            <person name="Ruckert C."/>
            <person name="Blom J."/>
            <person name="Chen X."/>
            <person name="Reva O."/>
            <person name="Borriss R."/>
        </authorList>
    </citation>
    <scope>NUCLEOTIDE SEQUENCE [LARGE SCALE GENOMIC DNA]</scope>
    <source>
        <strain evidence="5">DSM 7</strain>
    </source>
</reference>
<dbReference type="Gene3D" id="3.10.580.10">
    <property type="entry name" value="CBS-domain"/>
    <property type="match status" value="1"/>
</dbReference>
<accession>A0A9P1NID3</accession>
<sequence length="215" mass="24022">MIAEQIMKRDVITVTKNDSIETAVRKMKAYHIRHLPVTDEDLHVAGIVTDRDIKQAGPDSSFEQEDRGAFLTNKVETIMKRNVICAHPLDFVEEISASFYEHGIGCLPITVNNKLTGILTKTDVLRTFVSLTGAAQPGSQVEILVTDMTQSLADLSCMCRDLQLQILSVLVYPHDSAGSNILVFRVKTMNPLPFIHAVHEAGYNVLWPKYLRDQS</sequence>
<dbReference type="SUPFAM" id="SSF54631">
    <property type="entry name" value="CBS-domain pair"/>
    <property type="match status" value="1"/>
</dbReference>
<dbReference type="SMART" id="SM00116">
    <property type="entry name" value="CBS"/>
    <property type="match status" value="2"/>
</dbReference>
<protein>
    <submittedName>
        <fullName evidence="4">Component of the acetoin degradation regulation pathway</fullName>
    </submittedName>
</protein>
<feature type="domain" description="CBS" evidence="3">
    <location>
        <begin position="7"/>
        <end position="65"/>
    </location>
</feature>
<reference evidence="4 5" key="1">
    <citation type="journal article" date="2011" name="Int. J. Syst. Evol. Microbiol.">
        <title>Relationship of Bacillus amyloliquefaciens clades associated with strains DSM 7T and FZB42T: a proposal for Bacillus amyloliquefaciens subsp. amyloliquefaciens subsp. nov. and Bacillus amyloliquefaciens subsp. plantarum subsp. nov. based on complete genome sequence comparisons.</title>
        <authorList>
            <person name="Borriss R."/>
            <person name="Chen X.H."/>
            <person name="Rueckert C."/>
            <person name="Blom J."/>
            <person name="Becker A."/>
            <person name="Baumgarth B."/>
            <person name="Fan B."/>
            <person name="Pukall R."/>
            <person name="Schumann P."/>
            <person name="Sproer C."/>
            <person name="Junge H."/>
            <person name="Vater J."/>
            <person name="Puhler A."/>
            <person name="Klenk H.P."/>
        </authorList>
    </citation>
    <scope>NUCLEOTIDE SEQUENCE [LARGE SCALE GENOMIC DNA]</scope>
    <source>
        <strain evidence="5">DSM 7</strain>
    </source>
</reference>
<keyword evidence="1 2" id="KW-0129">CBS domain</keyword>
<dbReference type="Pfam" id="PF00571">
    <property type="entry name" value="CBS"/>
    <property type="match status" value="2"/>
</dbReference>
<evidence type="ECO:0000313" key="5">
    <source>
        <dbReference type="Proteomes" id="UP000006562"/>
    </source>
</evidence>
<gene>
    <name evidence="4" type="primary">acuB</name>
    <name evidence="4" type="ordered locus">BAMF_2770</name>
</gene>
<dbReference type="Proteomes" id="UP000006562">
    <property type="component" value="Chromosome"/>
</dbReference>
<evidence type="ECO:0000256" key="2">
    <source>
        <dbReference type="PROSITE-ProRule" id="PRU00703"/>
    </source>
</evidence>
<dbReference type="InterPro" id="IPR046342">
    <property type="entry name" value="CBS_dom_sf"/>
</dbReference>
<dbReference type="InterPro" id="IPR000644">
    <property type="entry name" value="CBS_dom"/>
</dbReference>
<dbReference type="CDD" id="cd04883">
    <property type="entry name" value="ACT_AcuB"/>
    <property type="match status" value="1"/>
</dbReference>
<evidence type="ECO:0000256" key="1">
    <source>
        <dbReference type="ARBA" id="ARBA00023122"/>
    </source>
</evidence>
<dbReference type="EMBL" id="FN597644">
    <property type="protein sequence ID" value="CBI43896.1"/>
    <property type="molecule type" value="Genomic_DNA"/>
</dbReference>
<dbReference type="CDD" id="cd04584">
    <property type="entry name" value="CBS_pair_AcuB_like"/>
    <property type="match status" value="1"/>
</dbReference>
<dbReference type="AlphaFoldDB" id="A0A9P1NID3"/>
<dbReference type="RefSeq" id="WP_013353206.1">
    <property type="nucleotide sequence ID" value="NC_014551.1"/>
</dbReference>
<dbReference type="PANTHER" id="PTHR43080">
    <property type="entry name" value="CBS DOMAIN-CONTAINING PROTEIN CBSX3, MITOCHONDRIAL"/>
    <property type="match status" value="1"/>
</dbReference>
<organism evidence="4 5">
    <name type="scientific">Bacillus amyloliquefaciens (strain ATCC 23350 / DSM 7 / BCRC 11601 / CCUG 28519 / NBRC 15535 / NRRL B-14393 / F)</name>
    <dbReference type="NCBI Taxonomy" id="692420"/>
    <lineage>
        <taxon>Bacteria</taxon>
        <taxon>Bacillati</taxon>
        <taxon>Bacillota</taxon>
        <taxon>Bacilli</taxon>
        <taxon>Bacillales</taxon>
        <taxon>Bacillaceae</taxon>
        <taxon>Bacillus</taxon>
        <taxon>Bacillus amyloliquefaciens group</taxon>
    </lineage>
</organism>